<dbReference type="AlphaFoldDB" id="A0A9D9NJC9"/>
<reference evidence="1" key="1">
    <citation type="submission" date="2020-10" db="EMBL/GenBank/DDBJ databases">
        <authorList>
            <person name="Gilroy R."/>
        </authorList>
    </citation>
    <scope>NUCLEOTIDE SEQUENCE</scope>
    <source>
        <strain evidence="1">6919</strain>
    </source>
</reference>
<dbReference type="EMBL" id="JADIMC010000039">
    <property type="protein sequence ID" value="MBO8476029.1"/>
    <property type="molecule type" value="Genomic_DNA"/>
</dbReference>
<organism evidence="1 2">
    <name type="scientific">Candidatus Limisoma faecipullorum</name>
    <dbReference type="NCBI Taxonomy" id="2840854"/>
    <lineage>
        <taxon>Bacteria</taxon>
        <taxon>Pseudomonadati</taxon>
        <taxon>Bacteroidota</taxon>
        <taxon>Bacteroidia</taxon>
        <taxon>Bacteroidales</taxon>
        <taxon>Candidatus Limisoma</taxon>
    </lineage>
</organism>
<evidence type="ECO:0000313" key="2">
    <source>
        <dbReference type="Proteomes" id="UP000823598"/>
    </source>
</evidence>
<proteinExistence type="predicted"/>
<dbReference type="Proteomes" id="UP000823598">
    <property type="component" value="Unassembled WGS sequence"/>
</dbReference>
<gene>
    <name evidence="1" type="ORF">IAB88_03435</name>
</gene>
<evidence type="ECO:0000313" key="1">
    <source>
        <dbReference type="EMBL" id="MBO8476029.1"/>
    </source>
</evidence>
<accession>A0A9D9NJC9</accession>
<name>A0A9D9NJC9_9BACT</name>
<comment type="caution">
    <text evidence="1">The sequence shown here is derived from an EMBL/GenBank/DDBJ whole genome shotgun (WGS) entry which is preliminary data.</text>
</comment>
<reference evidence="1" key="2">
    <citation type="journal article" date="2021" name="PeerJ">
        <title>Extensive microbial diversity within the chicken gut microbiome revealed by metagenomics and culture.</title>
        <authorList>
            <person name="Gilroy R."/>
            <person name="Ravi A."/>
            <person name="Getino M."/>
            <person name="Pursley I."/>
            <person name="Horton D.L."/>
            <person name="Alikhan N.F."/>
            <person name="Baker D."/>
            <person name="Gharbi K."/>
            <person name="Hall N."/>
            <person name="Watson M."/>
            <person name="Adriaenssens E.M."/>
            <person name="Foster-Nyarko E."/>
            <person name="Jarju S."/>
            <person name="Secka A."/>
            <person name="Antonio M."/>
            <person name="Oren A."/>
            <person name="Chaudhuri R.R."/>
            <person name="La Ragione R."/>
            <person name="Hildebrand F."/>
            <person name="Pallen M.J."/>
        </authorList>
    </citation>
    <scope>NUCLEOTIDE SEQUENCE</scope>
    <source>
        <strain evidence="1">6919</strain>
    </source>
</reference>
<protein>
    <submittedName>
        <fullName evidence="1">Uncharacterized protein</fullName>
    </submittedName>
</protein>
<sequence length="132" mass="15451">MRNAELMSDYRRVIRETLESGKEICHEEVIRRTLATSRPRYHLSHEWASRMMHKMIVKGEECPAKGIRRMMWEEFKKKVVDYIAAHNSGIHDAVTAIIIGKRASGYFLSYKQASKIIYHEISKNRRNRSASA</sequence>